<comment type="caution">
    <text evidence="1">The sequence shown here is derived from an EMBL/GenBank/DDBJ whole genome shotgun (WGS) entry which is preliminary data.</text>
</comment>
<accession>A0A0F8VH48</accession>
<proteinExistence type="predicted"/>
<evidence type="ECO:0000313" key="1">
    <source>
        <dbReference type="EMBL" id="KKK43702.1"/>
    </source>
</evidence>
<name>A0A0F8VH48_9ZZZZ</name>
<protein>
    <recommendedName>
        <fullName evidence="2">Methyltransferase putative zinc binding domain-containing protein</fullName>
    </recommendedName>
</protein>
<dbReference type="EMBL" id="LAZR01070230">
    <property type="protein sequence ID" value="KKK43702.1"/>
    <property type="molecule type" value="Genomic_DNA"/>
</dbReference>
<gene>
    <name evidence="1" type="ORF">LCGC14_3168010</name>
</gene>
<sequence length="135" mass="15780">MANFNNITGDRSKEIMMEYVCCNQCNSNETKDLFSINSSTFGEFQEFRVVQCRKCGLAYLNPRPPEQKILDMYRNEYYDLTNRPDIDDDGKVHFSQSHLAWQKSMLDRIEQYTSKSRICEIGCGYGAFLDLARTR</sequence>
<reference evidence="1" key="1">
    <citation type="journal article" date="2015" name="Nature">
        <title>Complex archaea that bridge the gap between prokaryotes and eukaryotes.</title>
        <authorList>
            <person name="Spang A."/>
            <person name="Saw J.H."/>
            <person name="Jorgensen S.L."/>
            <person name="Zaremba-Niedzwiedzka K."/>
            <person name="Martijn J."/>
            <person name="Lind A.E."/>
            <person name="van Eijk R."/>
            <person name="Schleper C."/>
            <person name="Guy L."/>
            <person name="Ettema T.J."/>
        </authorList>
    </citation>
    <scope>NUCLEOTIDE SEQUENCE</scope>
</reference>
<organism evidence="1">
    <name type="scientific">marine sediment metagenome</name>
    <dbReference type="NCBI Taxonomy" id="412755"/>
    <lineage>
        <taxon>unclassified sequences</taxon>
        <taxon>metagenomes</taxon>
        <taxon>ecological metagenomes</taxon>
    </lineage>
</organism>
<evidence type="ECO:0008006" key="2">
    <source>
        <dbReference type="Google" id="ProtNLM"/>
    </source>
</evidence>
<dbReference type="InterPro" id="IPR029063">
    <property type="entry name" value="SAM-dependent_MTases_sf"/>
</dbReference>
<dbReference type="AlphaFoldDB" id="A0A0F8VH48"/>
<feature type="non-terminal residue" evidence="1">
    <location>
        <position position="135"/>
    </location>
</feature>
<dbReference type="SUPFAM" id="SSF53335">
    <property type="entry name" value="S-adenosyl-L-methionine-dependent methyltransferases"/>
    <property type="match status" value="1"/>
</dbReference>